<organism evidence="5">
    <name type="scientific">marine metagenome</name>
    <dbReference type="NCBI Taxonomy" id="408172"/>
    <lineage>
        <taxon>unclassified sequences</taxon>
        <taxon>metagenomes</taxon>
        <taxon>ecological metagenomes</taxon>
    </lineage>
</organism>
<dbReference type="PROSITE" id="PS00475">
    <property type="entry name" value="RIBOSOMAL_L15"/>
    <property type="match status" value="1"/>
</dbReference>
<evidence type="ECO:0000313" key="5">
    <source>
        <dbReference type="EMBL" id="SVE27362.1"/>
    </source>
</evidence>
<keyword evidence="2" id="KW-0689">Ribosomal protein</keyword>
<dbReference type="InterPro" id="IPR021131">
    <property type="entry name" value="Ribosomal_uL15/eL18"/>
</dbReference>
<reference evidence="5" key="1">
    <citation type="submission" date="2018-05" db="EMBL/GenBank/DDBJ databases">
        <authorList>
            <person name="Lanie J.A."/>
            <person name="Ng W.-L."/>
            <person name="Kazmierczak K.M."/>
            <person name="Andrzejewski T.M."/>
            <person name="Davidsen T.M."/>
            <person name="Wayne K.J."/>
            <person name="Tettelin H."/>
            <person name="Glass J.I."/>
            <person name="Rusch D."/>
            <person name="Podicherti R."/>
            <person name="Tsui H.-C.T."/>
            <person name="Winkler M.E."/>
        </authorList>
    </citation>
    <scope>NUCLEOTIDE SEQUENCE</scope>
</reference>
<comment type="similarity">
    <text evidence="1">Belongs to the universal ribosomal protein uL15 family.</text>
</comment>
<dbReference type="EMBL" id="UINC01205954">
    <property type="protein sequence ID" value="SVE27362.1"/>
    <property type="molecule type" value="Genomic_DNA"/>
</dbReference>
<evidence type="ECO:0000256" key="1">
    <source>
        <dbReference type="ARBA" id="ARBA00007320"/>
    </source>
</evidence>
<feature type="non-terminal residue" evidence="5">
    <location>
        <position position="1"/>
    </location>
</feature>
<dbReference type="GO" id="GO:0022625">
    <property type="term" value="C:cytosolic large ribosomal subunit"/>
    <property type="evidence" value="ECO:0007669"/>
    <property type="project" value="TreeGrafter"/>
</dbReference>
<feature type="domain" description="Large ribosomal subunit protein uL15/eL18" evidence="4">
    <location>
        <begin position="2"/>
        <end position="76"/>
    </location>
</feature>
<name>A0A383C5A6_9ZZZZ</name>
<dbReference type="InterPro" id="IPR001196">
    <property type="entry name" value="Ribosomal_uL15_CS"/>
</dbReference>
<dbReference type="InterPro" id="IPR036227">
    <property type="entry name" value="Ribosomal_uL15/eL18_sf"/>
</dbReference>
<keyword evidence="3" id="KW-0687">Ribonucleoprotein</keyword>
<dbReference type="SUPFAM" id="SSF52080">
    <property type="entry name" value="Ribosomal proteins L15p and L18e"/>
    <property type="match status" value="1"/>
</dbReference>
<accession>A0A383C5A6</accession>
<evidence type="ECO:0000256" key="2">
    <source>
        <dbReference type="ARBA" id="ARBA00022980"/>
    </source>
</evidence>
<sequence length="79" mass="9126">AIINLSRIQEIIVNEKNTLNNKINLENLQKYKFINKKYKRLKLLGSGDLKKKFDIELNSISKSAKEKIEKLGGKVILIK</sequence>
<dbReference type="AlphaFoldDB" id="A0A383C5A6"/>
<proteinExistence type="inferred from homology"/>
<dbReference type="GO" id="GO:0006412">
    <property type="term" value="P:translation"/>
    <property type="evidence" value="ECO:0007669"/>
    <property type="project" value="InterPro"/>
</dbReference>
<gene>
    <name evidence="5" type="ORF">METZ01_LOCUS480216</name>
</gene>
<dbReference type="InterPro" id="IPR005749">
    <property type="entry name" value="Ribosomal_uL15_bac-type"/>
</dbReference>
<protein>
    <recommendedName>
        <fullName evidence="4">Large ribosomal subunit protein uL15/eL18 domain-containing protein</fullName>
    </recommendedName>
</protein>
<dbReference type="GO" id="GO:0003735">
    <property type="term" value="F:structural constituent of ribosome"/>
    <property type="evidence" value="ECO:0007669"/>
    <property type="project" value="InterPro"/>
</dbReference>
<dbReference type="PANTHER" id="PTHR12934:SF11">
    <property type="entry name" value="LARGE RIBOSOMAL SUBUNIT PROTEIN UL15M"/>
    <property type="match status" value="1"/>
</dbReference>
<dbReference type="Pfam" id="PF00828">
    <property type="entry name" value="Ribosomal_L27A"/>
    <property type="match status" value="1"/>
</dbReference>
<evidence type="ECO:0000256" key="3">
    <source>
        <dbReference type="ARBA" id="ARBA00023274"/>
    </source>
</evidence>
<dbReference type="Gene3D" id="3.100.10.10">
    <property type="match status" value="1"/>
</dbReference>
<dbReference type="PANTHER" id="PTHR12934">
    <property type="entry name" value="50S RIBOSOMAL PROTEIN L15"/>
    <property type="match status" value="1"/>
</dbReference>
<evidence type="ECO:0000259" key="4">
    <source>
        <dbReference type="Pfam" id="PF00828"/>
    </source>
</evidence>